<feature type="signal peptide" evidence="1">
    <location>
        <begin position="1"/>
        <end position="27"/>
    </location>
</feature>
<protein>
    <submittedName>
        <fullName evidence="2">Phosphate/phosphite/phosphonate ABC transporter substrate-binding protein</fullName>
    </submittedName>
</protein>
<dbReference type="PANTHER" id="PTHR35841:SF1">
    <property type="entry name" value="PHOSPHONATES-BINDING PERIPLASMIC PROTEIN"/>
    <property type="match status" value="1"/>
</dbReference>
<organism evidence="2 3">
    <name type="scientific">Photobacterium sanguinicancri</name>
    <dbReference type="NCBI Taxonomy" id="875932"/>
    <lineage>
        <taxon>Bacteria</taxon>
        <taxon>Pseudomonadati</taxon>
        <taxon>Pseudomonadota</taxon>
        <taxon>Gammaproteobacteria</taxon>
        <taxon>Vibrionales</taxon>
        <taxon>Vibrionaceae</taxon>
        <taxon>Photobacterium</taxon>
    </lineage>
</organism>
<reference evidence="2" key="1">
    <citation type="submission" date="2023-07" db="EMBL/GenBank/DDBJ databases">
        <title>Genome content predicts the carbon catabolic preferences of heterotrophic bacteria.</title>
        <authorList>
            <person name="Gralka M."/>
        </authorList>
    </citation>
    <scope>NUCLEOTIDE SEQUENCE</scope>
    <source>
        <strain evidence="2">G2M05</strain>
    </source>
</reference>
<sequence length="273" mass="30116">MQTKMNCVIVKQLCIALLVLISFQSYAEQKEIVFGVVPQQSASKLAKQWGPLLEAWSDVTGIKFSFATARDIPTFEERLAAGEYDMAYMNPYHFTLVNHAPGYTALAHAKDKRITGIMVAQKDWSGSIESLSDQLLAFPAPRAFAASILTQSELRQKGLSIMPKYVGAHDSVYMAVAKGLYPAGGGVMRTFNSIPDSLREQLKVIYKTNSYTPHAIAYLNSLDADTANQLRNSIDSLNQHPKAKAMFDMLSIKGFEPAQDSDWDDIVGLGINL</sequence>
<dbReference type="Proteomes" id="UP001170624">
    <property type="component" value="Unassembled WGS sequence"/>
</dbReference>
<dbReference type="Gene3D" id="3.40.190.10">
    <property type="entry name" value="Periplasmic binding protein-like II"/>
    <property type="match status" value="2"/>
</dbReference>
<keyword evidence="1" id="KW-0732">Signal</keyword>
<dbReference type="SUPFAM" id="SSF53850">
    <property type="entry name" value="Periplasmic binding protein-like II"/>
    <property type="match status" value="1"/>
</dbReference>
<evidence type="ECO:0000256" key="1">
    <source>
        <dbReference type="SAM" id="SignalP"/>
    </source>
</evidence>
<evidence type="ECO:0000313" key="3">
    <source>
        <dbReference type="Proteomes" id="UP001170624"/>
    </source>
</evidence>
<gene>
    <name evidence="2" type="ORF">Q4568_15325</name>
</gene>
<dbReference type="Pfam" id="PF12974">
    <property type="entry name" value="Phosphonate-bd"/>
    <property type="match status" value="1"/>
</dbReference>
<proteinExistence type="predicted"/>
<evidence type="ECO:0000313" key="2">
    <source>
        <dbReference type="EMBL" id="MDO6543917.1"/>
    </source>
</evidence>
<accession>A0AAW7YA94</accession>
<dbReference type="EMBL" id="JAUOPU010000017">
    <property type="protein sequence ID" value="MDO6543917.1"/>
    <property type="molecule type" value="Genomic_DNA"/>
</dbReference>
<name>A0AAW7YA94_9GAMM</name>
<feature type="chain" id="PRO_5043812765" evidence="1">
    <location>
        <begin position="28"/>
        <end position="273"/>
    </location>
</feature>
<dbReference type="AlphaFoldDB" id="A0AAW7YA94"/>
<comment type="caution">
    <text evidence="2">The sequence shown here is derived from an EMBL/GenBank/DDBJ whole genome shotgun (WGS) entry which is preliminary data.</text>
</comment>
<dbReference type="PANTHER" id="PTHR35841">
    <property type="entry name" value="PHOSPHONATES-BINDING PERIPLASMIC PROTEIN"/>
    <property type="match status" value="1"/>
</dbReference>
<dbReference type="RefSeq" id="WP_303500343.1">
    <property type="nucleotide sequence ID" value="NZ_JAUOPU010000017.1"/>
</dbReference>